<organism evidence="7 8">
    <name type="scientific">Peptoanaerobacter stomatis</name>
    <dbReference type="NCBI Taxonomy" id="796937"/>
    <lineage>
        <taxon>Bacteria</taxon>
        <taxon>Bacillati</taxon>
        <taxon>Bacillota</taxon>
        <taxon>Clostridia</taxon>
        <taxon>Peptostreptococcales</taxon>
        <taxon>Filifactoraceae</taxon>
        <taxon>Peptoanaerobacter</taxon>
    </lineage>
</organism>
<sequence length="504" mass="57384">MAKNIMFVGTNSSAGKSFFVTAMCRVLSDLKYKVSPFKSQNMALNSYVDENNLEFGRAQALQAFAGRIIPDARMNPILLKPRTDKKSDVILLGKKTDTYDAKEYYKIKSKYLPYIKKAYQELSNISDIIVLEGAGSPAEINLLDGDFVNMGMAEMVDAPVILVADIDKGGVFASIYGTIMLTPEKWRKYYKGVIINKFRGQKEILKNGIQEIEKLTKVPVISVMPYIDIEIEEEDSLTNKLKLYSYDKDKINITIIKLPNLSNFTEFSPLTLFQDVNVNYLTIRDYIPTNTDILIIPSSKNIFKDLEEIIKVGFDEKLKNYAEYKNVLAIGNAVELLAKNIYDIQGIYSDKKDKKALGLLDIDISTVQSFSEKINVKIINKQGLLENSQDEINLYRIKTGEIKISKIEDINKFSDNTQITMEFENEIISVQKQNILGIYAFGVFENTKFINNILNGLRIKKGIKTIDVHLDYNAYREKQICKLADEFNKYIDIKKLMDIIESGV</sequence>
<evidence type="ECO:0000259" key="6">
    <source>
        <dbReference type="Pfam" id="PF07685"/>
    </source>
</evidence>
<dbReference type="EMBL" id="ALNK01000040">
    <property type="protein sequence ID" value="EJU19523.1"/>
    <property type="molecule type" value="Genomic_DNA"/>
</dbReference>
<dbReference type="InterPro" id="IPR027417">
    <property type="entry name" value="P-loop_NTPase"/>
</dbReference>
<dbReference type="PANTHER" id="PTHR21343:SF1">
    <property type="entry name" value="COBYRIC ACID SYNTHASE"/>
    <property type="match status" value="1"/>
</dbReference>
<comment type="similarity">
    <text evidence="4">Belongs to the CobB/CobQ family. CobQ subfamily.</text>
</comment>
<comment type="function">
    <text evidence="4">Catalyzes amidations at positions B, D, E, and G on adenosylcobyrinic A,C-diamide. NH(2) groups are provided by glutamine, and one molecule of ATP is hydrogenolyzed for each amidation.</text>
</comment>
<evidence type="ECO:0000256" key="3">
    <source>
        <dbReference type="ARBA" id="ARBA00022962"/>
    </source>
</evidence>
<dbReference type="AlphaFoldDB" id="J6H9D9"/>
<evidence type="ECO:0000256" key="2">
    <source>
        <dbReference type="ARBA" id="ARBA00022573"/>
    </source>
</evidence>
<dbReference type="GO" id="GO:0016874">
    <property type="term" value="F:ligase activity"/>
    <property type="evidence" value="ECO:0007669"/>
    <property type="project" value="UniProtKB-KW"/>
</dbReference>
<accession>J6H9D9</accession>
<dbReference type="InterPro" id="IPR047045">
    <property type="entry name" value="CobQ_N"/>
</dbReference>
<comment type="pathway">
    <text evidence="1 4">Cofactor biosynthesis; adenosylcobalamin biosynthesis.</text>
</comment>
<dbReference type="GO" id="GO:0015420">
    <property type="term" value="F:ABC-type vitamin B12 transporter activity"/>
    <property type="evidence" value="ECO:0007669"/>
    <property type="project" value="UniProtKB-UniRule"/>
</dbReference>
<dbReference type="PROSITE" id="PS51274">
    <property type="entry name" value="GATASE_COBBQ"/>
    <property type="match status" value="1"/>
</dbReference>
<evidence type="ECO:0000259" key="5">
    <source>
        <dbReference type="Pfam" id="PF01656"/>
    </source>
</evidence>
<dbReference type="NCBIfam" id="TIGR00313">
    <property type="entry name" value="cobQ"/>
    <property type="match status" value="1"/>
</dbReference>
<dbReference type="GO" id="GO:0009236">
    <property type="term" value="P:cobalamin biosynthetic process"/>
    <property type="evidence" value="ECO:0007669"/>
    <property type="project" value="UniProtKB-UniRule"/>
</dbReference>
<dbReference type="RefSeq" id="WP_009531792.1">
    <property type="nucleotide sequence ID" value="NZ_ALNK01000040.1"/>
</dbReference>
<evidence type="ECO:0000313" key="7">
    <source>
        <dbReference type="EMBL" id="EJU19523.1"/>
    </source>
</evidence>
<feature type="domain" description="CobB/CobQ-like glutamine amidotransferase" evidence="6">
    <location>
        <begin position="252"/>
        <end position="448"/>
    </location>
</feature>
<comment type="caution">
    <text evidence="4">Lacks conserved residue(s) required for the propagation of feature annotation.</text>
</comment>
<dbReference type="InterPro" id="IPR029062">
    <property type="entry name" value="Class_I_gatase-like"/>
</dbReference>
<evidence type="ECO:0000256" key="4">
    <source>
        <dbReference type="HAMAP-Rule" id="MF_00028"/>
    </source>
</evidence>
<dbReference type="Pfam" id="PF07685">
    <property type="entry name" value="GATase_3"/>
    <property type="match status" value="1"/>
</dbReference>
<keyword evidence="2 4" id="KW-0169">Cobalamin biosynthesis</keyword>
<reference evidence="7 8" key="1">
    <citation type="submission" date="2012-07" db="EMBL/GenBank/DDBJ databases">
        <authorList>
            <person name="Durkin A.S."/>
            <person name="McCorrison J."/>
            <person name="Torralba M."/>
            <person name="Gillis M."/>
            <person name="Methe B."/>
            <person name="Sutton G."/>
            <person name="Nelson K.E."/>
        </authorList>
    </citation>
    <scope>NUCLEOTIDE SEQUENCE [LARGE SCALE GENOMIC DNA]</scope>
    <source>
        <strain evidence="7 8">OBRC8</strain>
    </source>
</reference>
<evidence type="ECO:0000313" key="8">
    <source>
        <dbReference type="Proteomes" id="UP000005244"/>
    </source>
</evidence>
<dbReference type="PATRIC" id="fig|796941.3.peg.2264"/>
<protein>
    <recommendedName>
        <fullName evidence="4">Cobyric acid synthase</fullName>
    </recommendedName>
</protein>
<dbReference type="NCBIfam" id="NF001989">
    <property type="entry name" value="PRK00784.1"/>
    <property type="match status" value="1"/>
</dbReference>
<dbReference type="Gene3D" id="3.40.50.300">
    <property type="entry name" value="P-loop containing nucleotide triphosphate hydrolases"/>
    <property type="match status" value="1"/>
</dbReference>
<dbReference type="SUPFAM" id="SSF52540">
    <property type="entry name" value="P-loop containing nucleoside triphosphate hydrolases"/>
    <property type="match status" value="1"/>
</dbReference>
<feature type="domain" description="CobQ/CobB/MinD/ParA nucleotide binding" evidence="5">
    <location>
        <begin position="5"/>
        <end position="228"/>
    </location>
</feature>
<dbReference type="UniPathway" id="UPA00148"/>
<dbReference type="InterPro" id="IPR002586">
    <property type="entry name" value="CobQ/CobB/MinD/ParA_Nub-bd_dom"/>
</dbReference>
<proteinExistence type="inferred from homology"/>
<dbReference type="PANTHER" id="PTHR21343">
    <property type="entry name" value="DETHIOBIOTIN SYNTHETASE"/>
    <property type="match status" value="1"/>
</dbReference>
<dbReference type="Gene3D" id="3.40.50.880">
    <property type="match status" value="1"/>
</dbReference>
<dbReference type="InterPro" id="IPR004459">
    <property type="entry name" value="CobQ_synth"/>
</dbReference>
<keyword evidence="3 4" id="KW-0315">Glutamine amidotransferase</keyword>
<name>J6H9D9_9FIRM</name>
<comment type="caution">
    <text evidence="7">The sequence shown here is derived from an EMBL/GenBank/DDBJ whole genome shotgun (WGS) entry which is preliminary data.</text>
</comment>
<gene>
    <name evidence="4 7" type="primary">cobQ</name>
    <name evidence="7" type="ORF">HMPREF1143_0181</name>
</gene>
<dbReference type="Pfam" id="PF01656">
    <property type="entry name" value="CbiA"/>
    <property type="match status" value="1"/>
</dbReference>
<keyword evidence="8" id="KW-1185">Reference proteome</keyword>
<dbReference type="HAMAP" id="MF_00028">
    <property type="entry name" value="CobQ"/>
    <property type="match status" value="1"/>
</dbReference>
<dbReference type="Proteomes" id="UP000005244">
    <property type="component" value="Unassembled WGS sequence"/>
</dbReference>
<dbReference type="InterPro" id="IPR011698">
    <property type="entry name" value="GATase_3"/>
</dbReference>
<keyword evidence="7" id="KW-0436">Ligase</keyword>
<evidence type="ECO:0000256" key="1">
    <source>
        <dbReference type="ARBA" id="ARBA00004953"/>
    </source>
</evidence>
<dbReference type="CDD" id="cd05389">
    <property type="entry name" value="CobQ_N"/>
    <property type="match status" value="1"/>
</dbReference>
<dbReference type="SUPFAM" id="SSF52317">
    <property type="entry name" value="Class I glutamine amidotransferase-like"/>
    <property type="match status" value="1"/>
</dbReference>